<dbReference type="Gene3D" id="2.30.30.40">
    <property type="entry name" value="SH3 Domains"/>
    <property type="match status" value="1"/>
</dbReference>
<dbReference type="EMBL" id="BBLT01000007">
    <property type="protein sequence ID" value="GAL86199.1"/>
    <property type="molecule type" value="Genomic_DNA"/>
</dbReference>
<name>A0A098LI92_9BACT</name>
<dbReference type="Proteomes" id="UP000030185">
    <property type="component" value="Unassembled WGS sequence"/>
</dbReference>
<dbReference type="SUPFAM" id="SSF50044">
    <property type="entry name" value="SH3-domain"/>
    <property type="match status" value="1"/>
</dbReference>
<keyword evidence="3" id="KW-1185">Reference proteome</keyword>
<evidence type="ECO:0008006" key="4">
    <source>
        <dbReference type="Google" id="ProtNLM"/>
    </source>
</evidence>
<comment type="caution">
    <text evidence="2">The sequence shown here is derived from an EMBL/GenBank/DDBJ whole genome shotgun (WGS) entry which is preliminary data.</text>
</comment>
<dbReference type="OrthoDB" id="978645at2"/>
<organism evidence="2 3">
    <name type="scientific">Sporocytophaga myxococcoides</name>
    <dbReference type="NCBI Taxonomy" id="153721"/>
    <lineage>
        <taxon>Bacteria</taxon>
        <taxon>Pseudomonadati</taxon>
        <taxon>Bacteroidota</taxon>
        <taxon>Cytophagia</taxon>
        <taxon>Cytophagales</taxon>
        <taxon>Cytophagaceae</taxon>
        <taxon>Sporocytophaga</taxon>
    </lineage>
</organism>
<gene>
    <name evidence="2" type="ORF">MYP_3428</name>
</gene>
<dbReference type="STRING" id="153721.MYP_3428"/>
<evidence type="ECO:0000313" key="2">
    <source>
        <dbReference type="EMBL" id="GAL86199.1"/>
    </source>
</evidence>
<feature type="compositionally biased region" description="Basic residues" evidence="1">
    <location>
        <begin position="110"/>
        <end position="122"/>
    </location>
</feature>
<evidence type="ECO:0000256" key="1">
    <source>
        <dbReference type="SAM" id="MobiDB-lite"/>
    </source>
</evidence>
<feature type="region of interest" description="Disordered" evidence="1">
    <location>
        <begin position="94"/>
        <end position="122"/>
    </location>
</feature>
<reference evidence="2 3" key="1">
    <citation type="submission" date="2014-09" db="EMBL/GenBank/DDBJ databases">
        <title>Sporocytophaga myxococcoides PG-01 genome sequencing.</title>
        <authorList>
            <person name="Liu L."/>
            <person name="Gao P.J."/>
            <person name="Chen G.J."/>
            <person name="Wang L.S."/>
        </authorList>
    </citation>
    <scope>NUCLEOTIDE SEQUENCE [LARGE SCALE GENOMIC DNA]</scope>
    <source>
        <strain evidence="2 3">PG-01</strain>
    </source>
</reference>
<dbReference type="RefSeq" id="WP_045465729.1">
    <property type="nucleotide sequence ID" value="NZ_BBLT01000007.1"/>
</dbReference>
<accession>A0A098LI92</accession>
<evidence type="ECO:0000313" key="3">
    <source>
        <dbReference type="Proteomes" id="UP000030185"/>
    </source>
</evidence>
<protein>
    <recommendedName>
        <fullName evidence="4">SH3b domain-containing protein</fullName>
    </recommendedName>
</protein>
<proteinExistence type="predicted"/>
<dbReference type="AlphaFoldDB" id="A0A098LI92"/>
<dbReference type="InterPro" id="IPR036028">
    <property type="entry name" value="SH3-like_dom_sf"/>
</dbReference>
<sequence length="122" mass="13822">MRKTLLLIGIFILQITYTLKAQDNLYKVANISGIKLREVPAANGQYVVFIAENESVLLLSKLQGDWCKVKYNGKVGFTLFEYLKKAEVKPAVKTDTTNVPAVNEDPKKAKEAKHRKNKKKQQ</sequence>